<name>A0A926EP92_9FIRM</name>
<comment type="caution">
    <text evidence="1">The sequence shown here is derived from an EMBL/GenBank/DDBJ whole genome shotgun (WGS) entry which is preliminary data.</text>
</comment>
<evidence type="ECO:0000313" key="1">
    <source>
        <dbReference type="EMBL" id="MBC8584182.1"/>
    </source>
</evidence>
<reference evidence="1" key="1">
    <citation type="submission" date="2020-08" db="EMBL/GenBank/DDBJ databases">
        <title>Genome public.</title>
        <authorList>
            <person name="Liu C."/>
            <person name="Sun Q."/>
        </authorList>
    </citation>
    <scope>NUCLEOTIDE SEQUENCE</scope>
    <source>
        <strain evidence="1">NSJ-64</strain>
    </source>
</reference>
<accession>A0A926EP92</accession>
<organism evidence="1 2">
    <name type="scientific">Youxingia wuxianensis</name>
    <dbReference type="NCBI Taxonomy" id="2763678"/>
    <lineage>
        <taxon>Bacteria</taxon>
        <taxon>Bacillati</taxon>
        <taxon>Bacillota</taxon>
        <taxon>Clostridia</taxon>
        <taxon>Eubacteriales</taxon>
        <taxon>Oscillospiraceae</taxon>
        <taxon>Youxingia</taxon>
    </lineage>
</organism>
<dbReference type="EMBL" id="JACRTD010000001">
    <property type="protein sequence ID" value="MBC8584182.1"/>
    <property type="molecule type" value="Genomic_DNA"/>
</dbReference>
<dbReference type="RefSeq" id="WP_262394033.1">
    <property type="nucleotide sequence ID" value="NZ_JACRTD010000001.1"/>
</dbReference>
<sequence>MKIGVAFSGCGDSALGAWAFADELEKYSLKIDLLSVTSLSAISSLLWSYGQEEGQIRKYMAGLMKSPSWEELDFTLAPKEKGYRCPLAVNSVDVLTGVSVVYCDQLHSDAWKLKTYPLAGRERQALLSTLSPYKGLEPLCLDDMLLCDFSVQYGCPCFPLKMAGVEKILSVSFCGGYQPVQVAADSLSLLTGKNSDLHYSLPAPKRKRIARIEEANRQFVREHISEIYEKLLF</sequence>
<dbReference type="Proteomes" id="UP000623678">
    <property type="component" value="Unassembled WGS sequence"/>
</dbReference>
<keyword evidence="2" id="KW-1185">Reference proteome</keyword>
<dbReference type="AlphaFoldDB" id="A0A926EP92"/>
<evidence type="ECO:0000313" key="2">
    <source>
        <dbReference type="Proteomes" id="UP000623678"/>
    </source>
</evidence>
<dbReference type="InterPro" id="IPR016035">
    <property type="entry name" value="Acyl_Trfase/lysoPLipase"/>
</dbReference>
<proteinExistence type="predicted"/>
<dbReference type="SUPFAM" id="SSF52151">
    <property type="entry name" value="FabD/lysophospholipase-like"/>
    <property type="match status" value="1"/>
</dbReference>
<gene>
    <name evidence="1" type="ORF">H8705_01105</name>
</gene>
<protein>
    <submittedName>
        <fullName evidence="1">Uncharacterized protein</fullName>
    </submittedName>
</protein>